<keyword evidence="5" id="KW-0584">Phenylalanine biosynthesis</keyword>
<dbReference type="PANTHER" id="PTHR21022">
    <property type="entry name" value="PREPHENATE DEHYDRATASE P PROTEIN"/>
    <property type="match status" value="1"/>
</dbReference>
<dbReference type="InterPro" id="IPR045865">
    <property type="entry name" value="ACT-like_dom_sf"/>
</dbReference>
<evidence type="ECO:0000256" key="1">
    <source>
        <dbReference type="ARBA" id="ARBA00004741"/>
    </source>
</evidence>
<feature type="domain" description="Prephenate dehydratase" evidence="7">
    <location>
        <begin position="4"/>
        <end position="185"/>
    </location>
</feature>
<evidence type="ECO:0000313" key="9">
    <source>
        <dbReference type="EMBL" id="CAB4869747.1"/>
    </source>
</evidence>
<dbReference type="PIRSF" id="PIRSF001500">
    <property type="entry name" value="Chor_mut_pdt_Ppr"/>
    <property type="match status" value="1"/>
</dbReference>
<dbReference type="InterPro" id="IPR002912">
    <property type="entry name" value="ACT_dom"/>
</dbReference>
<dbReference type="InterPro" id="IPR001086">
    <property type="entry name" value="Preph_deHydtase"/>
</dbReference>
<reference evidence="9" key="1">
    <citation type="submission" date="2020-05" db="EMBL/GenBank/DDBJ databases">
        <authorList>
            <person name="Chiriac C."/>
            <person name="Salcher M."/>
            <person name="Ghai R."/>
            <person name="Kavagutti S V."/>
        </authorList>
    </citation>
    <scope>NUCLEOTIDE SEQUENCE</scope>
</reference>
<dbReference type="UniPathway" id="UPA00121">
    <property type="reaction ID" value="UER00345"/>
</dbReference>
<comment type="pathway">
    <text evidence="1">Amino-acid biosynthesis; L-phenylalanine biosynthesis; phenylpyruvate from prephenate: step 1/1.</text>
</comment>
<accession>A0A6J7DGJ6</accession>
<dbReference type="PROSITE" id="PS51671">
    <property type="entry name" value="ACT"/>
    <property type="match status" value="1"/>
</dbReference>
<dbReference type="InterPro" id="IPR008242">
    <property type="entry name" value="Chor_mutase/pphenate_deHydtase"/>
</dbReference>
<dbReference type="SUPFAM" id="SSF55021">
    <property type="entry name" value="ACT-like"/>
    <property type="match status" value="1"/>
</dbReference>
<dbReference type="AlphaFoldDB" id="A0A6J7DGJ6"/>
<dbReference type="InterPro" id="IPR018528">
    <property type="entry name" value="Preph_deHydtase_CS"/>
</dbReference>
<evidence type="ECO:0000259" key="7">
    <source>
        <dbReference type="PROSITE" id="PS51171"/>
    </source>
</evidence>
<gene>
    <name evidence="9" type="ORF">UFOPK3444_00654</name>
</gene>
<dbReference type="Gene3D" id="3.40.190.10">
    <property type="entry name" value="Periplasmic binding protein-like II"/>
    <property type="match status" value="2"/>
</dbReference>
<organism evidence="9">
    <name type="scientific">freshwater metagenome</name>
    <dbReference type="NCBI Taxonomy" id="449393"/>
    <lineage>
        <taxon>unclassified sequences</taxon>
        <taxon>metagenomes</taxon>
        <taxon>ecological metagenomes</taxon>
    </lineage>
</organism>
<sequence length="289" mass="30018">MSLRVACLGPEGTVSQEALQDAASKAGIAVEPLLTPTIHHAVAAVTSGEADYALVPLENSLEGGVAATLDELVAGGGMTPIVGELVHPVRHRLITKTALEISAIERVYSLPFVAAQCGPWLRDNLPTAKIIPASSTADAVRSVADGDGPAAALGTDLAARLYGCTVIADQVDEGGNSTRFVWLSADQDSPLPPGVTETGKSRTSIVFWGSGAEEPGWLVDCLSEFAGRNVNLTRIESRPRRDGLGSYVFFADIDGPVGDERVESALEGLASRADAVTMLGSYPAAPERG</sequence>
<protein>
    <recommendedName>
        <fullName evidence="2">prephenate dehydratase</fullName>
        <ecNumber evidence="2">4.2.1.51</ecNumber>
    </recommendedName>
</protein>
<evidence type="ECO:0000256" key="5">
    <source>
        <dbReference type="ARBA" id="ARBA00023222"/>
    </source>
</evidence>
<evidence type="ECO:0000256" key="2">
    <source>
        <dbReference type="ARBA" id="ARBA00013147"/>
    </source>
</evidence>
<dbReference type="PANTHER" id="PTHR21022:SF19">
    <property type="entry name" value="PREPHENATE DEHYDRATASE-RELATED"/>
    <property type="match status" value="1"/>
</dbReference>
<dbReference type="PROSITE" id="PS51171">
    <property type="entry name" value="PREPHENATE_DEHYDR_3"/>
    <property type="match status" value="1"/>
</dbReference>
<evidence type="ECO:0000256" key="4">
    <source>
        <dbReference type="ARBA" id="ARBA00023141"/>
    </source>
</evidence>
<dbReference type="Gene3D" id="3.30.70.260">
    <property type="match status" value="1"/>
</dbReference>
<evidence type="ECO:0000256" key="3">
    <source>
        <dbReference type="ARBA" id="ARBA00022605"/>
    </source>
</evidence>
<dbReference type="EC" id="4.2.1.51" evidence="2"/>
<keyword evidence="3" id="KW-0028">Amino-acid biosynthesis</keyword>
<dbReference type="SUPFAM" id="SSF53850">
    <property type="entry name" value="Periplasmic binding protein-like II"/>
    <property type="match status" value="1"/>
</dbReference>
<feature type="domain" description="ACT" evidence="8">
    <location>
        <begin position="206"/>
        <end position="283"/>
    </location>
</feature>
<dbReference type="CDD" id="cd13630">
    <property type="entry name" value="PBP2_PDT_1"/>
    <property type="match status" value="1"/>
</dbReference>
<dbReference type="EMBL" id="CAFBLU010000008">
    <property type="protein sequence ID" value="CAB4869747.1"/>
    <property type="molecule type" value="Genomic_DNA"/>
</dbReference>
<dbReference type="CDD" id="cd04905">
    <property type="entry name" value="ACT_CM-PDT"/>
    <property type="match status" value="1"/>
</dbReference>
<dbReference type="GO" id="GO:0009094">
    <property type="term" value="P:L-phenylalanine biosynthetic process"/>
    <property type="evidence" value="ECO:0007669"/>
    <property type="project" value="UniProtKB-UniPathway"/>
</dbReference>
<dbReference type="NCBIfam" id="NF008865">
    <property type="entry name" value="PRK11898.1"/>
    <property type="match status" value="1"/>
</dbReference>
<evidence type="ECO:0000259" key="8">
    <source>
        <dbReference type="PROSITE" id="PS51671"/>
    </source>
</evidence>
<evidence type="ECO:0000256" key="6">
    <source>
        <dbReference type="ARBA" id="ARBA00023239"/>
    </source>
</evidence>
<name>A0A6J7DGJ6_9ZZZZ</name>
<dbReference type="GO" id="GO:0005737">
    <property type="term" value="C:cytoplasm"/>
    <property type="evidence" value="ECO:0007669"/>
    <property type="project" value="TreeGrafter"/>
</dbReference>
<dbReference type="Pfam" id="PF01842">
    <property type="entry name" value="ACT"/>
    <property type="match status" value="1"/>
</dbReference>
<dbReference type="GO" id="GO:0004664">
    <property type="term" value="F:prephenate dehydratase activity"/>
    <property type="evidence" value="ECO:0007669"/>
    <property type="project" value="UniProtKB-EC"/>
</dbReference>
<keyword evidence="6" id="KW-0456">Lyase</keyword>
<proteinExistence type="predicted"/>
<keyword evidence="4" id="KW-0057">Aromatic amino acid biosynthesis</keyword>
<dbReference type="PROSITE" id="PS00858">
    <property type="entry name" value="PREPHENATE_DEHYDR_2"/>
    <property type="match status" value="1"/>
</dbReference>
<dbReference type="Pfam" id="PF00800">
    <property type="entry name" value="PDT"/>
    <property type="match status" value="1"/>
</dbReference>